<dbReference type="InterPro" id="IPR006315">
    <property type="entry name" value="OM_autotransptr_brl_dom"/>
</dbReference>
<evidence type="ECO:0000313" key="4">
    <source>
        <dbReference type="Proteomes" id="UP001165576"/>
    </source>
</evidence>
<dbReference type="SUPFAM" id="SSF103515">
    <property type="entry name" value="Autotransporter"/>
    <property type="match status" value="1"/>
</dbReference>
<accession>A0ABT3WHI7</accession>
<dbReference type="PROSITE" id="PS51208">
    <property type="entry name" value="AUTOTRANSPORTER"/>
    <property type="match status" value="1"/>
</dbReference>
<reference evidence="3" key="1">
    <citation type="submission" date="2022-07" db="EMBL/GenBank/DDBJ databases">
        <title>Bombella genomes.</title>
        <authorList>
            <person name="Harer L."/>
            <person name="Styblova S."/>
            <person name="Ehrmann M."/>
        </authorList>
    </citation>
    <scope>NUCLEOTIDE SEQUENCE</scope>
    <source>
        <strain evidence="3">TMW 2.2543</strain>
    </source>
</reference>
<name>A0ABT3WHI7_9PROT</name>
<dbReference type="InterPro" id="IPR013425">
    <property type="entry name" value="Autotrns_rpt"/>
</dbReference>
<dbReference type="RefSeq" id="WP_266117068.1">
    <property type="nucleotide sequence ID" value="NZ_JANIDY010000004.1"/>
</dbReference>
<keyword evidence="1" id="KW-0732">Signal</keyword>
<dbReference type="NCBIfam" id="TIGR02601">
    <property type="entry name" value="autotrns_rpt"/>
    <property type="match status" value="1"/>
</dbReference>
<evidence type="ECO:0000256" key="1">
    <source>
        <dbReference type="ARBA" id="ARBA00022729"/>
    </source>
</evidence>
<dbReference type="InterPro" id="IPR036709">
    <property type="entry name" value="Autotransporte_beta_dom_sf"/>
</dbReference>
<dbReference type="Pfam" id="PF12951">
    <property type="entry name" value="PATR"/>
    <property type="match status" value="2"/>
</dbReference>
<dbReference type="SMART" id="SM00869">
    <property type="entry name" value="Autotransporter"/>
    <property type="match status" value="1"/>
</dbReference>
<protein>
    <submittedName>
        <fullName evidence="3">Autotransporter domain-containing protein</fullName>
    </submittedName>
</protein>
<dbReference type="Pfam" id="PF03797">
    <property type="entry name" value="Autotransporter"/>
    <property type="match status" value="1"/>
</dbReference>
<comment type="caution">
    <text evidence="3">The sequence shown here is derived from an EMBL/GenBank/DDBJ whole genome shotgun (WGS) entry which is preliminary data.</text>
</comment>
<dbReference type="NCBIfam" id="TIGR01414">
    <property type="entry name" value="autotrans_barl"/>
    <property type="match status" value="1"/>
</dbReference>
<proteinExistence type="predicted"/>
<dbReference type="InterPro" id="IPR011050">
    <property type="entry name" value="Pectin_lyase_fold/virulence"/>
</dbReference>
<dbReference type="EMBL" id="JANIDY010000004">
    <property type="protein sequence ID" value="MCX5618550.1"/>
    <property type="molecule type" value="Genomic_DNA"/>
</dbReference>
<feature type="non-terminal residue" evidence="3">
    <location>
        <position position="1"/>
    </location>
</feature>
<dbReference type="Gene3D" id="2.40.128.130">
    <property type="entry name" value="Autotransporter beta-domain"/>
    <property type="match status" value="1"/>
</dbReference>
<dbReference type="SUPFAM" id="SSF51126">
    <property type="entry name" value="Pectin lyase-like"/>
    <property type="match status" value="1"/>
</dbReference>
<evidence type="ECO:0000313" key="3">
    <source>
        <dbReference type="EMBL" id="MCX5618550.1"/>
    </source>
</evidence>
<dbReference type="Proteomes" id="UP001165576">
    <property type="component" value="Unassembled WGS sequence"/>
</dbReference>
<organism evidence="3 4">
    <name type="scientific">Bombella pluederhausensis</name>
    <dbReference type="NCBI Taxonomy" id="2967336"/>
    <lineage>
        <taxon>Bacteria</taxon>
        <taxon>Pseudomonadati</taxon>
        <taxon>Pseudomonadota</taxon>
        <taxon>Alphaproteobacteria</taxon>
        <taxon>Acetobacterales</taxon>
        <taxon>Acetobacteraceae</taxon>
        <taxon>Bombella</taxon>
    </lineage>
</organism>
<feature type="domain" description="Autotransporter" evidence="2">
    <location>
        <begin position="954"/>
        <end position="1235"/>
    </location>
</feature>
<dbReference type="InterPro" id="IPR005546">
    <property type="entry name" value="Autotransporte_beta"/>
</dbReference>
<keyword evidence="4" id="KW-1185">Reference proteome</keyword>
<gene>
    <name evidence="3" type="ORF">NQF86_07725</name>
</gene>
<evidence type="ECO:0000259" key="2">
    <source>
        <dbReference type="PROSITE" id="PS51208"/>
    </source>
</evidence>
<sequence>KSALAGLLNQTGTAKLTDSSVGNVINKAGFTLTNNALNGTLDNEGTADIEGSKVTGLTTNNKTLTVNKSALAELANQAGTAELTDSSVGNVTNTHGASLTATRDALASATNNGTMTLSNSTVSGDVTQKDGGLTLDNSTIQKTLTANGGLFTITGNSSKVGSLAGTANGTLNSTLTLTNAKDSYAGSMSGTGGLTLSDGQATLTGANSYTGTTTLDNGVLALAQKGSIDQSALVDIKDGARFDISGTDTGASVKDIGGTGDITLGNQTLTLTDAKPDTVYAGVISGAGGLTVAGGHETLTGNNSFNGDTTITAPAALTLNGSLAGALNNAGTTDIEGGHVAGLTTNSGTLTATGGTLAAIINKAGTAELTNSTATDISNEAGATFTATGGTLASATNSGTMTLGRGNIVTGNVTQNDGSLTLDGNQVDGTLAANGGTFNVTDAGSVVKSLSGNADGKLGGTLNLTNAADTYNGSLSGNGSLTLSNGHEVLTNQSALGGAVNVDNGTLEVTGPLAELTTGKGLKIGATGAGTLTLANGADLQSSGPIVFAKASPATGNGFNATLNVLDGGTLVAGDANGQAGLNAEEGSKARLVLNGGTLQNRQGSDLTSNLNTSIGSQGAVFDVQDQNKMTLGSGSTLADASDDADQLSNHLGDSNTLTKTGTGTFFFEGNGSDFTGPTDIEAGEMVVEGDLSHSAMAVRQNATLAGTGTVGTTAVDSGATLAPGHYEANNLGTLHVAGDLTMAKGSVLRIRGTSATTGQQLQETSGFNYNALTSDHVAVSGKATIQGGTLDLHVQNAGAGLTYGEAYRVLTATDGVTGHYDALNTNLAAEYAYLDPALAYTGNDVDIVLRRSIQGFGSVGGTRNQITTGNGLDHISQNDALADAMVQLTRTQAKQALDNLSGELHASIRTALIQDSFYMRNAVLNRLANVDCDYGRNGQSVYDLKTHEKNGACYSDHATMWGQAYGGLGHNSGDGNAALMHHNTAGFIMGADAPVRGSNWRVGGMLSYGHSQFNVARGRSSSGNSNNITVGGYAGTHWGRLNLRLGAAYSWNVINTRRHIAVGEYGGRVSSSYLGGTAQSFAELGYKLHGANSVFEPFMNVAYVNMQTNSYREHGNSAALHSRGTDSGVTFSTFGFRASTKVSIGKMVFMPHIMGAYRHGFGQLGSHMHEAFVSTGNSSDMDVGGVLLSSNAAIIDTGLTAKLTDRIDLDLSYIGQYGNQSTESGATGSFRMQF</sequence>